<dbReference type="PANTHER" id="PTHR43884:SF12">
    <property type="entry name" value="ISOVALERYL-COA DEHYDROGENASE, MITOCHONDRIAL-RELATED"/>
    <property type="match status" value="1"/>
</dbReference>
<dbReference type="InterPro" id="IPR013786">
    <property type="entry name" value="AcylCoA_DH/ox_N"/>
</dbReference>
<dbReference type="Pfam" id="PF02770">
    <property type="entry name" value="Acyl-CoA_dh_M"/>
    <property type="match status" value="1"/>
</dbReference>
<evidence type="ECO:0000256" key="3">
    <source>
        <dbReference type="ARBA" id="ARBA00022630"/>
    </source>
</evidence>
<evidence type="ECO:0000259" key="8">
    <source>
        <dbReference type="Pfam" id="PF02770"/>
    </source>
</evidence>
<dbReference type="Gene3D" id="2.40.110.10">
    <property type="entry name" value="Butyryl-CoA Dehydrogenase, subunit A, domain 2"/>
    <property type="match status" value="1"/>
</dbReference>
<dbReference type="CDD" id="cd01158">
    <property type="entry name" value="SCAD_SBCAD"/>
    <property type="match status" value="1"/>
</dbReference>
<accession>A0A8J7TNK5</accession>
<evidence type="ECO:0000259" key="7">
    <source>
        <dbReference type="Pfam" id="PF00441"/>
    </source>
</evidence>
<evidence type="ECO:0000256" key="1">
    <source>
        <dbReference type="ARBA" id="ARBA00001974"/>
    </source>
</evidence>
<evidence type="ECO:0000313" key="11">
    <source>
        <dbReference type="Proteomes" id="UP000664277"/>
    </source>
</evidence>
<comment type="cofactor">
    <cofactor evidence="1 6">
        <name>FAD</name>
        <dbReference type="ChEBI" id="CHEBI:57692"/>
    </cofactor>
</comment>
<dbReference type="FunFam" id="2.40.110.10:FF:000001">
    <property type="entry name" value="Acyl-CoA dehydrogenase, mitochondrial"/>
    <property type="match status" value="1"/>
</dbReference>
<dbReference type="PIRSF" id="PIRSF016578">
    <property type="entry name" value="HsaA"/>
    <property type="match status" value="1"/>
</dbReference>
<proteinExistence type="inferred from homology"/>
<evidence type="ECO:0000259" key="9">
    <source>
        <dbReference type="Pfam" id="PF02771"/>
    </source>
</evidence>
<evidence type="ECO:0000256" key="6">
    <source>
        <dbReference type="RuleBase" id="RU362125"/>
    </source>
</evidence>
<dbReference type="PANTHER" id="PTHR43884">
    <property type="entry name" value="ACYL-COA DEHYDROGENASE"/>
    <property type="match status" value="1"/>
</dbReference>
<evidence type="ECO:0000313" key="10">
    <source>
        <dbReference type="EMBL" id="MBN8662889.1"/>
    </source>
</evidence>
<dbReference type="PROSITE" id="PS00073">
    <property type="entry name" value="ACYL_COA_DH_2"/>
    <property type="match status" value="1"/>
</dbReference>
<dbReference type="InterPro" id="IPR046373">
    <property type="entry name" value="Acyl-CoA_Oxase/DH_mid-dom_sf"/>
</dbReference>
<dbReference type="InterPro" id="IPR006091">
    <property type="entry name" value="Acyl-CoA_Oxase/DH_mid-dom"/>
</dbReference>
<dbReference type="GO" id="GO:0050660">
    <property type="term" value="F:flavin adenine dinucleotide binding"/>
    <property type="evidence" value="ECO:0007669"/>
    <property type="project" value="InterPro"/>
</dbReference>
<dbReference type="Proteomes" id="UP000664277">
    <property type="component" value="Unassembled WGS sequence"/>
</dbReference>
<dbReference type="InterPro" id="IPR036250">
    <property type="entry name" value="AcylCo_DH-like_C"/>
</dbReference>
<dbReference type="Gene3D" id="1.10.540.10">
    <property type="entry name" value="Acyl-CoA dehydrogenase/oxidase, N-terminal domain"/>
    <property type="match status" value="1"/>
</dbReference>
<feature type="domain" description="Acyl-CoA dehydrogenase/oxidase N-terminal" evidence="9">
    <location>
        <begin position="10"/>
        <end position="120"/>
    </location>
</feature>
<keyword evidence="5 6" id="KW-0560">Oxidoreductase</keyword>
<comment type="similarity">
    <text evidence="2 6">Belongs to the acyl-CoA dehydrogenase family.</text>
</comment>
<dbReference type="InterPro" id="IPR009075">
    <property type="entry name" value="AcylCo_DH/oxidase_C"/>
</dbReference>
<dbReference type="GO" id="GO:0003995">
    <property type="term" value="F:acyl-CoA dehydrogenase activity"/>
    <property type="evidence" value="ECO:0007669"/>
    <property type="project" value="InterPro"/>
</dbReference>
<dbReference type="Pfam" id="PF02771">
    <property type="entry name" value="Acyl-CoA_dh_N"/>
    <property type="match status" value="1"/>
</dbReference>
<keyword evidence="3 6" id="KW-0285">Flavoprotein</keyword>
<evidence type="ECO:0000256" key="2">
    <source>
        <dbReference type="ARBA" id="ARBA00009347"/>
    </source>
</evidence>
<name>A0A8J7TNK5_9BACT</name>
<dbReference type="InterPro" id="IPR037069">
    <property type="entry name" value="AcylCoA_DH/ox_N_sf"/>
</dbReference>
<evidence type="ECO:0000256" key="5">
    <source>
        <dbReference type="ARBA" id="ARBA00023002"/>
    </source>
</evidence>
<gene>
    <name evidence="10" type="ORF">J0M35_21155</name>
</gene>
<dbReference type="SUPFAM" id="SSF47203">
    <property type="entry name" value="Acyl-CoA dehydrogenase C-terminal domain-like"/>
    <property type="match status" value="1"/>
</dbReference>
<dbReference type="FunFam" id="1.20.140.10:FF:000004">
    <property type="entry name" value="Acyl-CoA dehydrogenase FadE25"/>
    <property type="match status" value="1"/>
</dbReference>
<dbReference type="SUPFAM" id="SSF56645">
    <property type="entry name" value="Acyl-CoA dehydrogenase NM domain-like"/>
    <property type="match status" value="1"/>
</dbReference>
<dbReference type="InterPro" id="IPR009100">
    <property type="entry name" value="AcylCoA_DH/oxidase_NM_dom_sf"/>
</dbReference>
<protein>
    <submittedName>
        <fullName evidence="10">Acyl-CoA dehydrogenase</fullName>
    </submittedName>
</protein>
<feature type="domain" description="Acyl-CoA dehydrogenase/oxidase C-terminal" evidence="7">
    <location>
        <begin position="231"/>
        <end position="379"/>
    </location>
</feature>
<sequence length="381" mass="41217">MPFGEFLSGEHHDIREAIRDFATREIAPKAHAVDQEARFPIETFKELGKLGYLGLPIGAEYGGAGADYRSYVIAVEEIGRACGSTGLSYAAHVSLGTNPIYKFGTEEQKKKYVPKLCSGEYIGCWALTEPGTGSDASSQKTTAKLVGDHYVLNGTKQFITNATDADTAVIMAMTDISLGRKGISSFIVEKGTPGYYVSKVEKKLGMRGSPTASITFEDCKIPAENIIGQEGEGYKQALMTLEGGRLSIGALALGIAQAALDAALTYAKQREAFGQPIGKFQMIQSYLADMATYVSAARLMLYHAAWMKDHGKRVTLEGSQAKLYASEIASKVCNLCVQIHGGYGYIIDFPAERFLRDAKLCEIGEGTSEIQRLLIARQLGL</sequence>
<dbReference type="FunFam" id="1.10.540.10:FF:000002">
    <property type="entry name" value="Acyl-CoA dehydrogenase FadE19"/>
    <property type="match status" value="1"/>
</dbReference>
<keyword evidence="4 6" id="KW-0274">FAD</keyword>
<organism evidence="10 11">
    <name type="scientific">Candidatus Obscuribacter phosphatis</name>
    <dbReference type="NCBI Taxonomy" id="1906157"/>
    <lineage>
        <taxon>Bacteria</taxon>
        <taxon>Bacillati</taxon>
        <taxon>Candidatus Melainabacteria</taxon>
        <taxon>Candidatus Obscuribacterales</taxon>
        <taxon>Candidatus Obscuribacteraceae</taxon>
        <taxon>Candidatus Obscuribacter</taxon>
    </lineage>
</organism>
<dbReference type="Pfam" id="PF00441">
    <property type="entry name" value="Acyl-CoA_dh_1"/>
    <property type="match status" value="1"/>
</dbReference>
<dbReference type="InterPro" id="IPR006089">
    <property type="entry name" value="Acyl-CoA_DH_CS"/>
</dbReference>
<reference evidence="10" key="1">
    <citation type="submission" date="2021-02" db="EMBL/GenBank/DDBJ databases">
        <title>Genome-Resolved Metagenomics of a Microbial Community Performing Photosynthetic Biological Nutrient Removal.</title>
        <authorList>
            <person name="Mcdaniel E.A."/>
        </authorList>
    </citation>
    <scope>NUCLEOTIDE SEQUENCE</scope>
    <source>
        <strain evidence="10">UWPOB_OBS1</strain>
    </source>
</reference>
<dbReference type="Gene3D" id="1.20.140.10">
    <property type="entry name" value="Butyryl-CoA Dehydrogenase, subunit A, domain 3"/>
    <property type="match status" value="1"/>
</dbReference>
<comment type="caution">
    <text evidence="10">The sequence shown here is derived from an EMBL/GenBank/DDBJ whole genome shotgun (WGS) entry which is preliminary data.</text>
</comment>
<feature type="domain" description="Acyl-CoA oxidase/dehydrogenase middle" evidence="8">
    <location>
        <begin position="124"/>
        <end position="219"/>
    </location>
</feature>
<dbReference type="EMBL" id="JAFLCK010000063">
    <property type="protein sequence ID" value="MBN8662889.1"/>
    <property type="molecule type" value="Genomic_DNA"/>
</dbReference>
<dbReference type="AlphaFoldDB" id="A0A8J7TNK5"/>
<evidence type="ECO:0000256" key="4">
    <source>
        <dbReference type="ARBA" id="ARBA00022827"/>
    </source>
</evidence>